<comment type="caution">
    <text evidence="1">The sequence shown here is derived from an EMBL/GenBank/DDBJ whole genome shotgun (WGS) entry which is preliminary data.</text>
</comment>
<evidence type="ECO:0000313" key="1">
    <source>
        <dbReference type="EMBL" id="KNC27278.1"/>
    </source>
</evidence>
<protein>
    <submittedName>
        <fullName evidence="1">Uncharacterized protein</fullName>
    </submittedName>
</protein>
<evidence type="ECO:0000313" key="2">
    <source>
        <dbReference type="Proteomes" id="UP000037069"/>
    </source>
</evidence>
<accession>A0A0L0C4I4</accession>
<gene>
    <name evidence="1" type="ORF">FF38_13290</name>
</gene>
<dbReference type="EMBL" id="JRES01000914">
    <property type="protein sequence ID" value="KNC27278.1"/>
    <property type="molecule type" value="Genomic_DNA"/>
</dbReference>
<organism evidence="1 2">
    <name type="scientific">Lucilia cuprina</name>
    <name type="common">Green bottle fly</name>
    <name type="synonym">Australian sheep blowfly</name>
    <dbReference type="NCBI Taxonomy" id="7375"/>
    <lineage>
        <taxon>Eukaryota</taxon>
        <taxon>Metazoa</taxon>
        <taxon>Ecdysozoa</taxon>
        <taxon>Arthropoda</taxon>
        <taxon>Hexapoda</taxon>
        <taxon>Insecta</taxon>
        <taxon>Pterygota</taxon>
        <taxon>Neoptera</taxon>
        <taxon>Endopterygota</taxon>
        <taxon>Diptera</taxon>
        <taxon>Brachycera</taxon>
        <taxon>Muscomorpha</taxon>
        <taxon>Oestroidea</taxon>
        <taxon>Calliphoridae</taxon>
        <taxon>Luciliinae</taxon>
        <taxon>Lucilia</taxon>
    </lineage>
</organism>
<sequence>MYFYTSHSTFPAEYKELYFCVKTSSRRYLLNYLLATDRGKYIVTSLYVRERVVSISSFKRFRKHYSNPTTYYIQSTTSFQYQFRMLTSVFTTELRLQIYYLDNGFLYRTPLTTVIKGQVTQNIAFIIASSYMTQKKTAPPLEELSCQHEHF</sequence>
<proteinExistence type="predicted"/>
<reference evidence="1 2" key="1">
    <citation type="journal article" date="2015" name="Nat. Commun.">
        <title>Lucilia cuprina genome unlocks parasitic fly biology to underpin future interventions.</title>
        <authorList>
            <person name="Anstead C.A."/>
            <person name="Korhonen P.K."/>
            <person name="Young N.D."/>
            <person name="Hall R.S."/>
            <person name="Jex A.R."/>
            <person name="Murali S.C."/>
            <person name="Hughes D.S."/>
            <person name="Lee S.F."/>
            <person name="Perry T."/>
            <person name="Stroehlein A.J."/>
            <person name="Ansell B.R."/>
            <person name="Breugelmans B."/>
            <person name="Hofmann A."/>
            <person name="Qu J."/>
            <person name="Dugan S."/>
            <person name="Lee S.L."/>
            <person name="Chao H."/>
            <person name="Dinh H."/>
            <person name="Han Y."/>
            <person name="Doddapaneni H.V."/>
            <person name="Worley K.C."/>
            <person name="Muzny D.M."/>
            <person name="Ioannidis P."/>
            <person name="Waterhouse R.M."/>
            <person name="Zdobnov E.M."/>
            <person name="James P.J."/>
            <person name="Bagnall N.H."/>
            <person name="Kotze A.C."/>
            <person name="Gibbs R.A."/>
            <person name="Richards S."/>
            <person name="Batterham P."/>
            <person name="Gasser R.B."/>
        </authorList>
    </citation>
    <scope>NUCLEOTIDE SEQUENCE [LARGE SCALE GENOMIC DNA]</scope>
    <source>
        <strain evidence="1 2">LS</strain>
        <tissue evidence="1">Full body</tissue>
    </source>
</reference>
<dbReference type="Proteomes" id="UP000037069">
    <property type="component" value="Unassembled WGS sequence"/>
</dbReference>
<dbReference type="AlphaFoldDB" id="A0A0L0C4I4"/>
<name>A0A0L0C4I4_LUCCU</name>
<keyword evidence="2" id="KW-1185">Reference proteome</keyword>